<dbReference type="KEGG" id="mbd:MEBOL_003552"/>
<dbReference type="AlphaFoldDB" id="A0A250IG06"/>
<organism evidence="1 2">
    <name type="scientific">Melittangium boletus DSM 14713</name>
    <dbReference type="NCBI Taxonomy" id="1294270"/>
    <lineage>
        <taxon>Bacteria</taxon>
        <taxon>Pseudomonadati</taxon>
        <taxon>Myxococcota</taxon>
        <taxon>Myxococcia</taxon>
        <taxon>Myxococcales</taxon>
        <taxon>Cystobacterineae</taxon>
        <taxon>Archangiaceae</taxon>
        <taxon>Melittangium</taxon>
    </lineage>
</organism>
<proteinExistence type="predicted"/>
<keyword evidence="2" id="KW-1185">Reference proteome</keyword>
<evidence type="ECO:0008006" key="3">
    <source>
        <dbReference type="Google" id="ProtNLM"/>
    </source>
</evidence>
<evidence type="ECO:0000313" key="1">
    <source>
        <dbReference type="EMBL" id="ATB30097.1"/>
    </source>
</evidence>
<dbReference type="Proteomes" id="UP000217289">
    <property type="component" value="Chromosome"/>
</dbReference>
<gene>
    <name evidence="1" type="ORF">MEBOL_003552</name>
</gene>
<accession>A0A250IG06</accession>
<sequence>MEAVRNICRDLVEGLEGGLACAVIDLRTTQLIGVYNKVTGKSTLHEAVVAGFAEMFRGPSVTRVEQLVRMQRGIPENGDYAFQEIQIVSRNNLHFASVLSQGRAALMLITSRSTRLEEGWRGVREHIPRIEAVLSTAH</sequence>
<dbReference type="EMBL" id="CP022163">
    <property type="protein sequence ID" value="ATB30097.1"/>
    <property type="molecule type" value="Genomic_DNA"/>
</dbReference>
<name>A0A250IG06_9BACT</name>
<reference evidence="1 2" key="1">
    <citation type="submission" date="2017-06" db="EMBL/GenBank/DDBJ databases">
        <authorList>
            <person name="Kim H.J."/>
            <person name="Triplett B.A."/>
        </authorList>
    </citation>
    <scope>NUCLEOTIDE SEQUENCE [LARGE SCALE GENOMIC DNA]</scope>
    <source>
        <strain evidence="1 2">DSM 14713</strain>
    </source>
</reference>
<dbReference type="OrthoDB" id="3531601at2"/>
<protein>
    <recommendedName>
        <fullName evidence="3">Roadblock/LAMTOR2 domain-containing protein</fullName>
    </recommendedName>
</protein>
<evidence type="ECO:0000313" key="2">
    <source>
        <dbReference type="Proteomes" id="UP000217289"/>
    </source>
</evidence>
<dbReference type="RefSeq" id="WP_095978584.1">
    <property type="nucleotide sequence ID" value="NZ_CP022163.1"/>
</dbReference>